<evidence type="ECO:0000256" key="1">
    <source>
        <dbReference type="SAM" id="MobiDB-lite"/>
    </source>
</evidence>
<dbReference type="Proteomes" id="UP000254640">
    <property type="component" value="Unassembled WGS sequence"/>
</dbReference>
<accession>A0A379LUN6</accession>
<dbReference type="AlphaFoldDB" id="A0A379LUN6"/>
<name>A0A379LUN6_ENTAG</name>
<protein>
    <submittedName>
        <fullName evidence="2">FAD binding domain in molybdopterin dehydrogenase</fullName>
    </submittedName>
</protein>
<reference evidence="2 3" key="1">
    <citation type="submission" date="2018-06" db="EMBL/GenBank/DDBJ databases">
        <authorList>
            <consortium name="Pathogen Informatics"/>
            <person name="Doyle S."/>
        </authorList>
    </citation>
    <scope>NUCLEOTIDE SEQUENCE [LARGE SCALE GENOMIC DNA]</scope>
    <source>
        <strain evidence="2 3">NCTC9381</strain>
    </source>
</reference>
<sequence>MNSAGKSAQSPEEAAALKQQSGSQFLAGGTTQLDLMKCGVFTPPQLIGHHWIDRA</sequence>
<evidence type="ECO:0000313" key="3">
    <source>
        <dbReference type="Proteomes" id="UP000254640"/>
    </source>
</evidence>
<dbReference type="SUPFAM" id="SSF56176">
    <property type="entry name" value="FAD-binding/transporter-associated domain-like"/>
    <property type="match status" value="1"/>
</dbReference>
<feature type="region of interest" description="Disordered" evidence="1">
    <location>
        <begin position="1"/>
        <end position="21"/>
    </location>
</feature>
<dbReference type="GO" id="GO:0050660">
    <property type="term" value="F:flavin adenine dinucleotide binding"/>
    <property type="evidence" value="ECO:0007669"/>
    <property type="project" value="InterPro"/>
</dbReference>
<keyword evidence="3" id="KW-1185">Reference proteome</keyword>
<gene>
    <name evidence="2" type="ORF">NCTC9381_05823</name>
</gene>
<dbReference type="Gene3D" id="3.30.43.10">
    <property type="entry name" value="Uridine Diphospho-n-acetylenolpyruvylglucosamine Reductase, domain 2"/>
    <property type="match status" value="1"/>
</dbReference>
<proteinExistence type="predicted"/>
<evidence type="ECO:0000313" key="2">
    <source>
        <dbReference type="EMBL" id="SUE06960.1"/>
    </source>
</evidence>
<organism evidence="2 3">
    <name type="scientific">Enterobacter agglomerans</name>
    <name type="common">Erwinia herbicola</name>
    <name type="synonym">Pantoea agglomerans</name>
    <dbReference type="NCBI Taxonomy" id="549"/>
    <lineage>
        <taxon>Bacteria</taxon>
        <taxon>Pseudomonadati</taxon>
        <taxon>Pseudomonadota</taxon>
        <taxon>Gammaproteobacteria</taxon>
        <taxon>Enterobacterales</taxon>
        <taxon>Erwiniaceae</taxon>
        <taxon>Pantoea</taxon>
        <taxon>Pantoea agglomerans group</taxon>
    </lineage>
</organism>
<feature type="compositionally biased region" description="Polar residues" evidence="1">
    <location>
        <begin position="1"/>
        <end position="10"/>
    </location>
</feature>
<dbReference type="InterPro" id="IPR016167">
    <property type="entry name" value="FAD-bd_PCMH_sub1"/>
</dbReference>
<dbReference type="EMBL" id="UGSO01000002">
    <property type="protein sequence ID" value="SUE06960.1"/>
    <property type="molecule type" value="Genomic_DNA"/>
</dbReference>
<dbReference type="InterPro" id="IPR036318">
    <property type="entry name" value="FAD-bd_PCMH-like_sf"/>
</dbReference>